<name>A0A9D0Z8G9_9FIRM</name>
<dbReference type="Proteomes" id="UP000886887">
    <property type="component" value="Unassembled WGS sequence"/>
</dbReference>
<dbReference type="InterPro" id="IPR020568">
    <property type="entry name" value="Ribosomal_Su5_D2-typ_SF"/>
</dbReference>
<dbReference type="InterPro" id="IPR014721">
    <property type="entry name" value="Ribsml_uS5_D2-typ_fold_subgr"/>
</dbReference>
<feature type="domain" description="Galactokinase N-terminal" evidence="6">
    <location>
        <begin position="27"/>
        <end position="78"/>
    </location>
</feature>
<protein>
    <submittedName>
        <fullName evidence="7">Galactokinase</fullName>
    </submittedName>
</protein>
<evidence type="ECO:0000259" key="5">
    <source>
        <dbReference type="Pfam" id="PF00288"/>
    </source>
</evidence>
<dbReference type="GO" id="GO:0004335">
    <property type="term" value="F:galactokinase activity"/>
    <property type="evidence" value="ECO:0007669"/>
    <property type="project" value="InterPro"/>
</dbReference>
<dbReference type="PIRSF" id="PIRSF000530">
    <property type="entry name" value="Galactokinase"/>
    <property type="match status" value="1"/>
</dbReference>
<proteinExistence type="inferred from homology"/>
<dbReference type="GO" id="GO:0006012">
    <property type="term" value="P:galactose metabolic process"/>
    <property type="evidence" value="ECO:0007669"/>
    <property type="project" value="InterPro"/>
</dbReference>
<dbReference type="InterPro" id="IPR006206">
    <property type="entry name" value="Mevalonate/galactokinase"/>
</dbReference>
<dbReference type="PRINTS" id="PR00473">
    <property type="entry name" value="GALCTOKINASE"/>
</dbReference>
<evidence type="ECO:0000256" key="2">
    <source>
        <dbReference type="ARBA" id="ARBA00022741"/>
    </source>
</evidence>
<accession>A0A9D0Z8G9</accession>
<dbReference type="Gene3D" id="3.30.230.10">
    <property type="match status" value="1"/>
</dbReference>
<keyword evidence="3" id="KW-0808">Transferase</keyword>
<keyword evidence="2" id="KW-0547">Nucleotide-binding</keyword>
<dbReference type="Pfam" id="PF00288">
    <property type="entry name" value="GHMP_kinases_N"/>
    <property type="match status" value="1"/>
</dbReference>
<dbReference type="Gene3D" id="3.30.70.890">
    <property type="entry name" value="GHMP kinase, C-terminal domain"/>
    <property type="match status" value="1"/>
</dbReference>
<dbReference type="Pfam" id="PF10509">
    <property type="entry name" value="GalKase_gal_bdg"/>
    <property type="match status" value="1"/>
</dbReference>
<dbReference type="InterPro" id="IPR000705">
    <property type="entry name" value="Galactokinase"/>
</dbReference>
<evidence type="ECO:0000256" key="4">
    <source>
        <dbReference type="ARBA" id="ARBA00022840"/>
    </source>
</evidence>
<dbReference type="SUPFAM" id="SSF55060">
    <property type="entry name" value="GHMP Kinase, C-terminal domain"/>
    <property type="match status" value="1"/>
</dbReference>
<dbReference type="InterPro" id="IPR006204">
    <property type="entry name" value="GHMP_kinase_N_dom"/>
</dbReference>
<dbReference type="InterPro" id="IPR019539">
    <property type="entry name" value="GalKase_N"/>
</dbReference>
<dbReference type="GO" id="GO:0005829">
    <property type="term" value="C:cytosol"/>
    <property type="evidence" value="ECO:0007669"/>
    <property type="project" value="TreeGrafter"/>
</dbReference>
<organism evidence="7 8">
    <name type="scientific">Candidatus Onthenecus intestinigallinarum</name>
    <dbReference type="NCBI Taxonomy" id="2840875"/>
    <lineage>
        <taxon>Bacteria</taxon>
        <taxon>Bacillati</taxon>
        <taxon>Bacillota</taxon>
        <taxon>Clostridia</taxon>
        <taxon>Eubacteriales</taxon>
        <taxon>Candidatus Onthenecus</taxon>
    </lineage>
</organism>
<sequence>MERLETLYGKDEGELAAQRARYAKLIERHEARFGADCGEICFFSAPGRTEIGGNHTDHNLGRVLAAAVNLDTVAAVTKTDDGVIVVDSEGYRPITVDTADLSVHEAELGTTAALIRGVAARMQELGYKVGGFKATVTSSVLRGSGLSSSAAFEVLIGAILDGLYNGWVLDAKERAQIAQRAENLHFGKPCGLMDQMASSVGGLVTIDFKDPTPVVEALPYDFKAKGFSLVVVNTGGDHGDLTDDYAAIPAEMKAVAAHFGKQVLREVDPAEMEAGIPQLRGKVSDRAILRALHFYDDNARVPQQVAALREDRLEAFLALIIESGESSWKLLQNVYARPGEEQMALALEMSRRVLQGRGAWRVHGGGFAGTIQAFVPDDLLNVYVSRIEAAFGKGACTVLSIRPEGAVMMPVC</sequence>
<gene>
    <name evidence="7" type="ORF">IAB73_01730</name>
</gene>
<keyword evidence="3" id="KW-0418">Kinase</keyword>
<evidence type="ECO:0000313" key="7">
    <source>
        <dbReference type="EMBL" id="HIQ70914.1"/>
    </source>
</evidence>
<dbReference type="InterPro" id="IPR036554">
    <property type="entry name" value="GHMP_kinase_C_sf"/>
</dbReference>
<reference evidence="7" key="1">
    <citation type="submission" date="2020-10" db="EMBL/GenBank/DDBJ databases">
        <authorList>
            <person name="Gilroy R."/>
        </authorList>
    </citation>
    <scope>NUCLEOTIDE SEQUENCE</scope>
    <source>
        <strain evidence="7">ChiSxjej2B14-6234</strain>
    </source>
</reference>
<feature type="domain" description="GHMP kinase N-terminal" evidence="5">
    <location>
        <begin position="114"/>
        <end position="202"/>
    </location>
</feature>
<reference evidence="7" key="2">
    <citation type="journal article" date="2021" name="PeerJ">
        <title>Extensive microbial diversity within the chicken gut microbiome revealed by metagenomics and culture.</title>
        <authorList>
            <person name="Gilroy R."/>
            <person name="Ravi A."/>
            <person name="Getino M."/>
            <person name="Pursley I."/>
            <person name="Horton D.L."/>
            <person name="Alikhan N.F."/>
            <person name="Baker D."/>
            <person name="Gharbi K."/>
            <person name="Hall N."/>
            <person name="Watson M."/>
            <person name="Adriaenssens E.M."/>
            <person name="Foster-Nyarko E."/>
            <person name="Jarju S."/>
            <person name="Secka A."/>
            <person name="Antonio M."/>
            <person name="Oren A."/>
            <person name="Chaudhuri R.R."/>
            <person name="La Ragione R."/>
            <person name="Hildebrand F."/>
            <person name="Pallen M.J."/>
        </authorList>
    </citation>
    <scope>NUCLEOTIDE SEQUENCE</scope>
    <source>
        <strain evidence="7">ChiSxjej2B14-6234</strain>
    </source>
</reference>
<dbReference type="SUPFAM" id="SSF54211">
    <property type="entry name" value="Ribosomal protein S5 domain 2-like"/>
    <property type="match status" value="1"/>
</dbReference>
<dbReference type="GO" id="GO:0005524">
    <property type="term" value="F:ATP binding"/>
    <property type="evidence" value="ECO:0007669"/>
    <property type="project" value="UniProtKB-KW"/>
</dbReference>
<evidence type="ECO:0000313" key="8">
    <source>
        <dbReference type="Proteomes" id="UP000886887"/>
    </source>
</evidence>
<dbReference type="PANTHER" id="PTHR10457:SF7">
    <property type="entry name" value="GALACTOKINASE-RELATED"/>
    <property type="match status" value="1"/>
</dbReference>
<evidence type="ECO:0000259" key="6">
    <source>
        <dbReference type="Pfam" id="PF10509"/>
    </source>
</evidence>
<keyword evidence="4" id="KW-0067">ATP-binding</keyword>
<comment type="similarity">
    <text evidence="1">Belongs to the GHMP kinase family. GalK subfamily.</text>
</comment>
<dbReference type="PANTHER" id="PTHR10457">
    <property type="entry name" value="MEVALONATE KINASE/GALACTOKINASE"/>
    <property type="match status" value="1"/>
</dbReference>
<dbReference type="EMBL" id="DVFJ01000006">
    <property type="protein sequence ID" value="HIQ70914.1"/>
    <property type="molecule type" value="Genomic_DNA"/>
</dbReference>
<evidence type="ECO:0000256" key="3">
    <source>
        <dbReference type="ARBA" id="ARBA00022777"/>
    </source>
</evidence>
<comment type="caution">
    <text evidence="7">The sequence shown here is derived from an EMBL/GenBank/DDBJ whole genome shotgun (WGS) entry which is preliminary data.</text>
</comment>
<dbReference type="PRINTS" id="PR00959">
    <property type="entry name" value="MEVGALKINASE"/>
</dbReference>
<dbReference type="AlphaFoldDB" id="A0A9D0Z8G9"/>
<evidence type="ECO:0000256" key="1">
    <source>
        <dbReference type="ARBA" id="ARBA00006566"/>
    </source>
</evidence>